<evidence type="ECO:0000313" key="2">
    <source>
        <dbReference type="Ensembl" id="ENSSDUP00000024139.1"/>
    </source>
</evidence>
<name>A0A3B4V0B5_SERDU</name>
<dbReference type="SMART" id="SM01388">
    <property type="entry name" value="Mob1_phocein"/>
    <property type="match status" value="1"/>
</dbReference>
<dbReference type="Pfam" id="PF03637">
    <property type="entry name" value="Mob1_phocein"/>
    <property type="match status" value="2"/>
</dbReference>
<reference evidence="2" key="1">
    <citation type="submission" date="2025-08" db="UniProtKB">
        <authorList>
            <consortium name="Ensembl"/>
        </authorList>
    </citation>
    <scope>IDENTIFICATION</scope>
</reference>
<evidence type="ECO:0000256" key="1">
    <source>
        <dbReference type="PIRSR" id="PIRSR605301-1"/>
    </source>
</evidence>
<dbReference type="InterPro" id="IPR005301">
    <property type="entry name" value="MOB_kinase_act_fam"/>
</dbReference>
<feature type="binding site" evidence="1">
    <location>
        <position position="141"/>
    </location>
    <ligand>
        <name>Zn(2+)</name>
        <dbReference type="ChEBI" id="CHEBI:29105"/>
    </ligand>
</feature>
<dbReference type="Gene3D" id="1.20.140.30">
    <property type="entry name" value="MOB kinase activator"/>
    <property type="match status" value="2"/>
</dbReference>
<keyword evidence="1" id="KW-0862">Zinc</keyword>
<evidence type="ECO:0000313" key="3">
    <source>
        <dbReference type="Proteomes" id="UP000261420"/>
    </source>
</evidence>
<dbReference type="PANTHER" id="PTHR22599">
    <property type="entry name" value="MPS ONE BINDER KINASE ACTIVATOR-LIKE MOB"/>
    <property type="match status" value="1"/>
</dbReference>
<dbReference type="GeneTree" id="ENSGT01120000271909"/>
<feature type="binding site" evidence="1">
    <location>
        <position position="71"/>
    </location>
    <ligand>
        <name>Zn(2+)</name>
        <dbReference type="ChEBI" id="CHEBI:29105"/>
    </ligand>
</feature>
<dbReference type="InterPro" id="IPR036703">
    <property type="entry name" value="MOB_kinase_act_sf"/>
</dbReference>
<reference evidence="2" key="2">
    <citation type="submission" date="2025-09" db="UniProtKB">
        <authorList>
            <consortium name="Ensembl"/>
        </authorList>
    </citation>
    <scope>IDENTIFICATION</scope>
</reference>
<sequence>MVMAEGTAVLRRNRPGTKAKYIQQNIRSDCSNIDKILEPPEGQDEGVWKYEHLRQFCLELNGLAVKLQSECHPDTCTQMTATEQWIFLCAAHKTPKEVSPARATSCPTCLSRVSIKESSVAKLGSVCRRIYRIFSHAYFHHRQIFDKYENETFLCHRFTRFVMKYNLMSKDNLIVPILEEEVQNTSSAGESEA</sequence>
<keyword evidence="3" id="KW-1185">Reference proteome</keyword>
<feature type="binding site" evidence="1">
    <location>
        <position position="76"/>
    </location>
    <ligand>
        <name>Zn(2+)</name>
        <dbReference type="ChEBI" id="CHEBI:29105"/>
    </ligand>
</feature>
<dbReference type="Ensembl" id="ENSSDUT00000024593.1">
    <property type="protein sequence ID" value="ENSSDUP00000024139.1"/>
    <property type="gene ID" value="ENSSDUG00000017533.1"/>
</dbReference>
<proteinExistence type="predicted"/>
<dbReference type="AlphaFoldDB" id="A0A3B4V0B5"/>
<accession>A0A3B4V0B5</accession>
<organism evidence="2 3">
    <name type="scientific">Seriola dumerili</name>
    <name type="common">Greater amberjack</name>
    <name type="synonym">Caranx dumerili</name>
    <dbReference type="NCBI Taxonomy" id="41447"/>
    <lineage>
        <taxon>Eukaryota</taxon>
        <taxon>Metazoa</taxon>
        <taxon>Chordata</taxon>
        <taxon>Craniata</taxon>
        <taxon>Vertebrata</taxon>
        <taxon>Euteleostomi</taxon>
        <taxon>Actinopterygii</taxon>
        <taxon>Neopterygii</taxon>
        <taxon>Teleostei</taxon>
        <taxon>Neoteleostei</taxon>
        <taxon>Acanthomorphata</taxon>
        <taxon>Carangaria</taxon>
        <taxon>Carangiformes</taxon>
        <taxon>Carangidae</taxon>
        <taxon>Seriola</taxon>
    </lineage>
</organism>
<protein>
    <submittedName>
        <fullName evidence="2">MOB family member 4, phocein</fullName>
    </submittedName>
</protein>
<dbReference type="SUPFAM" id="SSF101152">
    <property type="entry name" value="Mob1/phocein"/>
    <property type="match status" value="1"/>
</dbReference>
<keyword evidence="1" id="KW-0479">Metal-binding</keyword>
<dbReference type="Proteomes" id="UP000261420">
    <property type="component" value="Unplaced"/>
</dbReference>
<feature type="binding site" evidence="1">
    <location>
        <position position="136"/>
    </location>
    <ligand>
        <name>Zn(2+)</name>
        <dbReference type="ChEBI" id="CHEBI:29105"/>
    </ligand>
</feature>